<dbReference type="Proteomes" id="UP000216478">
    <property type="component" value="Unassembled WGS sequence"/>
</dbReference>
<keyword evidence="2" id="KW-1185">Reference proteome</keyword>
<comment type="caution">
    <text evidence="1">The sequence shown here is derived from an EMBL/GenBank/DDBJ whole genome shotgun (WGS) entry which is preliminary data.</text>
</comment>
<dbReference type="AlphaFoldDB" id="A0A256FBQ5"/>
<gene>
    <name evidence="1" type="ORF">CEV33_1078</name>
</gene>
<evidence type="ECO:0000313" key="2">
    <source>
        <dbReference type="Proteomes" id="UP000216478"/>
    </source>
</evidence>
<accession>A0A256FBQ5</accession>
<protein>
    <submittedName>
        <fullName evidence="1">Uncharacterized protein</fullName>
    </submittedName>
</protein>
<reference evidence="1 2" key="1">
    <citation type="submission" date="2017-07" db="EMBL/GenBank/DDBJ databases">
        <title>Phylogenetic study on the rhizospheric bacterium Ochrobactrum sp. A44.</title>
        <authorList>
            <person name="Krzyzanowska D.M."/>
            <person name="Ossowicki A."/>
            <person name="Rajewska M."/>
            <person name="Maciag T."/>
            <person name="Kaczynski Z."/>
            <person name="Czerwicka M."/>
            <person name="Jafra S."/>
        </authorList>
    </citation>
    <scope>NUCLEOTIDE SEQUENCE [LARGE SCALE GENOMIC DNA]</scope>
    <source>
        <strain evidence="1 2">OgA9a</strain>
    </source>
</reference>
<sequence>MEAQEMLRFPTRTVIAGKRTFSGQFHAAQRIGPKSKSIFGKLYA</sequence>
<evidence type="ECO:0000313" key="1">
    <source>
        <dbReference type="EMBL" id="OYR12295.1"/>
    </source>
</evidence>
<organism evidence="1 2">
    <name type="scientific">Brucella grignonensis</name>
    <dbReference type="NCBI Taxonomy" id="94627"/>
    <lineage>
        <taxon>Bacteria</taxon>
        <taxon>Pseudomonadati</taxon>
        <taxon>Pseudomonadota</taxon>
        <taxon>Alphaproteobacteria</taxon>
        <taxon>Hyphomicrobiales</taxon>
        <taxon>Brucellaceae</taxon>
        <taxon>Brucella/Ochrobactrum group</taxon>
        <taxon>Brucella</taxon>
    </lineage>
</organism>
<name>A0A256FBQ5_9HYPH</name>
<proteinExistence type="predicted"/>
<dbReference type="EMBL" id="NNRL01000159">
    <property type="protein sequence ID" value="OYR12295.1"/>
    <property type="molecule type" value="Genomic_DNA"/>
</dbReference>